<dbReference type="Gene3D" id="3.50.4.10">
    <property type="entry name" value="Hepatocyte Growth Factor"/>
    <property type="match status" value="1"/>
</dbReference>
<reference evidence="3" key="1">
    <citation type="journal article" date="2020" name="Nature">
        <title>Giant virus diversity and host interactions through global metagenomics.</title>
        <authorList>
            <person name="Schulz F."/>
            <person name="Roux S."/>
            <person name="Paez-Espino D."/>
            <person name="Jungbluth S."/>
            <person name="Walsh D.A."/>
            <person name="Denef V.J."/>
            <person name="McMahon K.D."/>
            <person name="Konstantinidis K.T."/>
            <person name="Eloe-Fadrosh E.A."/>
            <person name="Kyrpides N.C."/>
            <person name="Woyke T."/>
        </authorList>
    </citation>
    <scope>NUCLEOTIDE SEQUENCE</scope>
    <source>
        <strain evidence="3">GVMAG-M-3300023174-107</strain>
    </source>
</reference>
<keyword evidence="1" id="KW-1133">Transmembrane helix</keyword>
<keyword evidence="1" id="KW-0812">Transmembrane</keyword>
<dbReference type="EMBL" id="MN739520">
    <property type="protein sequence ID" value="QHT10403.1"/>
    <property type="molecule type" value="Genomic_DNA"/>
</dbReference>
<name>A0A6C0D1S0_9ZZZZ</name>
<keyword evidence="1" id="KW-0472">Membrane</keyword>
<proteinExistence type="predicted"/>
<evidence type="ECO:0000313" key="3">
    <source>
        <dbReference type="EMBL" id="QHT10403.1"/>
    </source>
</evidence>
<feature type="domain" description="Apple" evidence="2">
    <location>
        <begin position="36"/>
        <end position="86"/>
    </location>
</feature>
<dbReference type="AlphaFoldDB" id="A0A6C0D1S0"/>
<sequence length="105" mass="11960">MKKCNPGVYFLVILVLSLVLFYFIKNKEGLWYPTSTDYPGNDISSYSNLTVKQCMDTCNITPNCKGIVTNVIDRSTTEGVGNCWLKSDFKNAVSVNYDRYAMQKY</sequence>
<evidence type="ECO:0000259" key="2">
    <source>
        <dbReference type="Pfam" id="PF14295"/>
    </source>
</evidence>
<accession>A0A6C0D1S0</accession>
<dbReference type="Pfam" id="PF14295">
    <property type="entry name" value="PAN_4"/>
    <property type="match status" value="1"/>
</dbReference>
<dbReference type="InterPro" id="IPR003609">
    <property type="entry name" value="Pan_app"/>
</dbReference>
<evidence type="ECO:0000256" key="1">
    <source>
        <dbReference type="SAM" id="Phobius"/>
    </source>
</evidence>
<organism evidence="3">
    <name type="scientific">viral metagenome</name>
    <dbReference type="NCBI Taxonomy" id="1070528"/>
    <lineage>
        <taxon>unclassified sequences</taxon>
        <taxon>metagenomes</taxon>
        <taxon>organismal metagenomes</taxon>
    </lineage>
</organism>
<feature type="transmembrane region" description="Helical" evidence="1">
    <location>
        <begin position="6"/>
        <end position="24"/>
    </location>
</feature>
<protein>
    <recommendedName>
        <fullName evidence="2">Apple domain-containing protein</fullName>
    </recommendedName>
</protein>